<feature type="compositionally biased region" description="Polar residues" evidence="3">
    <location>
        <begin position="74"/>
        <end position="84"/>
    </location>
</feature>
<keyword evidence="2" id="KW-0341">Growth regulation</keyword>
<organism evidence="4 5">
    <name type="scientific">Turnera subulata</name>
    <dbReference type="NCBI Taxonomy" id="218843"/>
    <lineage>
        <taxon>Eukaryota</taxon>
        <taxon>Viridiplantae</taxon>
        <taxon>Streptophyta</taxon>
        <taxon>Embryophyta</taxon>
        <taxon>Tracheophyta</taxon>
        <taxon>Spermatophyta</taxon>
        <taxon>Magnoliopsida</taxon>
        <taxon>eudicotyledons</taxon>
        <taxon>Gunneridae</taxon>
        <taxon>Pentapetalae</taxon>
        <taxon>rosids</taxon>
        <taxon>fabids</taxon>
        <taxon>Malpighiales</taxon>
        <taxon>Passifloraceae</taxon>
        <taxon>Turnera</taxon>
    </lineage>
</organism>
<proteinExistence type="predicted"/>
<dbReference type="OrthoDB" id="1727058at2759"/>
<feature type="region of interest" description="Disordered" evidence="3">
    <location>
        <begin position="192"/>
        <end position="217"/>
    </location>
</feature>
<feature type="region of interest" description="Disordered" evidence="3">
    <location>
        <begin position="133"/>
        <end position="157"/>
    </location>
</feature>
<evidence type="ECO:0000313" key="4">
    <source>
        <dbReference type="EMBL" id="KAJ4844549.1"/>
    </source>
</evidence>
<sequence>MGEPVWPPKSSAFSFSSYKSPQPGFSFKTSTVDGPFKTNIFQQSTVKETEAFNSPFNPNFRPSGPGFSFNASINAKSCDPNTKSGPGEHAQKTTGVATNTNVEKKTGAFVLENKKNGALGVGVMDPVDAAHKTTKSCDPNTKSGPGEHAQKTTGVATNTNVEKKTGAFVLENKKNGALGVGVLDPVDAAHKTTKSCDPNTKSGPGEHAQKTTGVATNSNVEKKTGAFVLENKKNGALGVGVLDPVDAAHKTTEIATDMEMKKKLETEIAANMKMVYKKNLGCSADDAQKTTEAATKKKVEAAMLENEKNVENGVGVLDPVDDDKLDKKAREARQSPPANSVVVVSRILKGMPQSPHFYQLRDHSECSKTCLKSSWDRIFEDTAEQIQSLQANDFWVRARELWKTMGELQIMGYNVIPLRRRLVELIDVMMEQKLAKSKVKGLKIKAENHRMEKSRLEFVIQHLQEMIRKELQGMDRSLAQAIEMEKDMFKFDDVFAKLAMEPL</sequence>
<dbReference type="InterPro" id="IPR007930">
    <property type="entry name" value="DUF724"/>
</dbReference>
<dbReference type="Proteomes" id="UP001141552">
    <property type="component" value="Unassembled WGS sequence"/>
</dbReference>
<comment type="caution">
    <text evidence="4">The sequence shown here is derived from an EMBL/GenBank/DDBJ whole genome shotgun (WGS) entry which is preliminary data.</text>
</comment>
<protein>
    <submittedName>
        <fullName evidence="4">Uncharacterized protein</fullName>
    </submittedName>
</protein>
<dbReference type="Pfam" id="PF05266">
    <property type="entry name" value="DUF724"/>
    <property type="match status" value="1"/>
</dbReference>
<reference evidence="4" key="2">
    <citation type="journal article" date="2023" name="Plants (Basel)">
        <title>Annotation of the Turnera subulata (Passifloraceae) Draft Genome Reveals the S-Locus Evolved after the Divergence of Turneroideae from Passifloroideae in a Stepwise Manner.</title>
        <authorList>
            <person name="Henning P.M."/>
            <person name="Roalson E.H."/>
            <person name="Mir W."/>
            <person name="McCubbin A.G."/>
            <person name="Shore J.S."/>
        </authorList>
    </citation>
    <scope>NUCLEOTIDE SEQUENCE</scope>
    <source>
        <strain evidence="4">F60SS</strain>
    </source>
</reference>
<evidence type="ECO:0000313" key="5">
    <source>
        <dbReference type="Proteomes" id="UP001141552"/>
    </source>
</evidence>
<name>A0A9Q0G6M3_9ROSI</name>
<keyword evidence="5" id="KW-1185">Reference proteome</keyword>
<evidence type="ECO:0000256" key="2">
    <source>
        <dbReference type="ARBA" id="ARBA00022604"/>
    </source>
</evidence>
<dbReference type="AlphaFoldDB" id="A0A9Q0G6M3"/>
<evidence type="ECO:0000256" key="3">
    <source>
        <dbReference type="SAM" id="MobiDB-lite"/>
    </source>
</evidence>
<keyword evidence="1" id="KW-0813">Transport</keyword>
<accession>A0A9Q0G6M3</accession>
<feature type="region of interest" description="Disordered" evidence="3">
    <location>
        <begin position="1"/>
        <end position="20"/>
    </location>
</feature>
<evidence type="ECO:0000256" key="1">
    <source>
        <dbReference type="ARBA" id="ARBA00022448"/>
    </source>
</evidence>
<feature type="compositionally biased region" description="Low complexity" evidence="3">
    <location>
        <begin position="8"/>
        <end position="20"/>
    </location>
</feature>
<feature type="region of interest" description="Disordered" evidence="3">
    <location>
        <begin position="74"/>
        <end position="97"/>
    </location>
</feature>
<dbReference type="EMBL" id="JAKUCV010001925">
    <property type="protein sequence ID" value="KAJ4844549.1"/>
    <property type="molecule type" value="Genomic_DNA"/>
</dbReference>
<gene>
    <name evidence="4" type="ORF">Tsubulata_035216</name>
</gene>
<reference evidence="4" key="1">
    <citation type="submission" date="2022-02" db="EMBL/GenBank/DDBJ databases">
        <authorList>
            <person name="Henning P.M."/>
            <person name="McCubbin A.G."/>
            <person name="Shore J.S."/>
        </authorList>
    </citation>
    <scope>NUCLEOTIDE SEQUENCE</scope>
    <source>
        <strain evidence="4">F60SS</strain>
        <tissue evidence="4">Leaves</tissue>
    </source>
</reference>